<sequence length="72" mass="8381">MHNYYRGRKTVEDNPITLRTDGPLEANEDDESASSDEARLNQLQKSVVYIIINDWICMDDIVSRAKKVLRRN</sequence>
<comment type="caution">
    <text evidence="2">The sequence shown here is derived from an EMBL/GenBank/DDBJ whole genome shotgun (WGS) entry which is preliminary data.</text>
</comment>
<keyword evidence="3" id="KW-1185">Reference proteome</keyword>
<evidence type="ECO:0000256" key="1">
    <source>
        <dbReference type="SAM" id="MobiDB-lite"/>
    </source>
</evidence>
<dbReference type="Proteomes" id="UP000249056">
    <property type="component" value="Unassembled WGS sequence"/>
</dbReference>
<gene>
    <name evidence="2" type="ORF">DID88_007380</name>
</gene>
<organism evidence="2 3">
    <name type="scientific">Monilinia fructigena</name>
    <dbReference type="NCBI Taxonomy" id="38457"/>
    <lineage>
        <taxon>Eukaryota</taxon>
        <taxon>Fungi</taxon>
        <taxon>Dikarya</taxon>
        <taxon>Ascomycota</taxon>
        <taxon>Pezizomycotina</taxon>
        <taxon>Leotiomycetes</taxon>
        <taxon>Helotiales</taxon>
        <taxon>Sclerotiniaceae</taxon>
        <taxon>Monilinia</taxon>
    </lineage>
</organism>
<proteinExistence type="predicted"/>
<name>A0A395J8K1_9HELO</name>
<dbReference type="AlphaFoldDB" id="A0A395J8K1"/>
<evidence type="ECO:0000313" key="2">
    <source>
        <dbReference type="EMBL" id="RAL68671.1"/>
    </source>
</evidence>
<feature type="region of interest" description="Disordered" evidence="1">
    <location>
        <begin position="1"/>
        <end position="37"/>
    </location>
</feature>
<protein>
    <submittedName>
        <fullName evidence="2">Uncharacterized protein</fullName>
    </submittedName>
</protein>
<reference evidence="2 3" key="1">
    <citation type="submission" date="2018-06" db="EMBL/GenBank/DDBJ databases">
        <title>Genome Sequence of the Brown Rot Fungal Pathogen Monilinia fructigena.</title>
        <authorList>
            <person name="Landi L."/>
            <person name="De Miccolis Angelini R.M."/>
            <person name="Pollastro S."/>
            <person name="Abate D."/>
            <person name="Faretra F."/>
            <person name="Romanazzi G."/>
        </authorList>
    </citation>
    <scope>NUCLEOTIDE SEQUENCE [LARGE SCALE GENOMIC DNA]</scope>
    <source>
        <strain evidence="2 3">Mfrg269</strain>
    </source>
</reference>
<evidence type="ECO:0000313" key="3">
    <source>
        <dbReference type="Proteomes" id="UP000249056"/>
    </source>
</evidence>
<accession>A0A395J8K1</accession>
<dbReference type="EMBL" id="QKRW01000001">
    <property type="protein sequence ID" value="RAL68671.1"/>
    <property type="molecule type" value="Genomic_DNA"/>
</dbReference>